<protein>
    <submittedName>
        <fullName evidence="3">YCII-related domain protein</fullName>
        <ecNumber evidence="3">1.4.1.13</ecNumber>
    </submittedName>
</protein>
<comment type="similarity">
    <text evidence="1">Belongs to the YciI family.</text>
</comment>
<dbReference type="HOGENOM" id="CLU_110355_3_3_5"/>
<dbReference type="InterPro" id="IPR005545">
    <property type="entry name" value="YCII"/>
</dbReference>
<organism evidence="3 4">
    <name type="scientific">Puniceispirillum marinum (strain IMCC1322)</name>
    <dbReference type="NCBI Taxonomy" id="488538"/>
    <lineage>
        <taxon>Bacteria</taxon>
        <taxon>Pseudomonadati</taxon>
        <taxon>Pseudomonadota</taxon>
        <taxon>Alphaproteobacteria</taxon>
        <taxon>Candidatus Puniceispirillales</taxon>
        <taxon>Candidatus Puniceispirillaceae</taxon>
        <taxon>Candidatus Puniceispirillum</taxon>
    </lineage>
</organism>
<evidence type="ECO:0000259" key="2">
    <source>
        <dbReference type="Pfam" id="PF03795"/>
    </source>
</evidence>
<evidence type="ECO:0000313" key="4">
    <source>
        <dbReference type="Proteomes" id="UP000007460"/>
    </source>
</evidence>
<dbReference type="GO" id="GO:0004355">
    <property type="term" value="F:glutamate synthase (NADPH) activity"/>
    <property type="evidence" value="ECO:0007669"/>
    <property type="project" value="UniProtKB-EC"/>
</dbReference>
<gene>
    <name evidence="3" type="ordered locus">SAR116_2234</name>
</gene>
<dbReference type="Pfam" id="PF03795">
    <property type="entry name" value="YCII"/>
    <property type="match status" value="1"/>
</dbReference>
<dbReference type="Proteomes" id="UP000007460">
    <property type="component" value="Chromosome"/>
</dbReference>
<dbReference type="eggNOG" id="COG2350">
    <property type="taxonomic scope" value="Bacteria"/>
</dbReference>
<dbReference type="EMBL" id="CP001751">
    <property type="protein sequence ID" value="ADE40477.1"/>
    <property type="molecule type" value="Genomic_DNA"/>
</dbReference>
<keyword evidence="4" id="KW-1185">Reference proteome</keyword>
<accession>D5BP43</accession>
<reference evidence="3 4" key="1">
    <citation type="journal article" date="2010" name="J. Bacteriol.">
        <title>Complete genome sequence of "Candidatus Puniceispirillum marinum" IMCC1322, a representative of the SAR116 clade in the Alphaproteobacteria.</title>
        <authorList>
            <person name="Oh H.M."/>
            <person name="Kwon K.K."/>
            <person name="Kang I."/>
            <person name="Kang S.G."/>
            <person name="Lee J.H."/>
            <person name="Kim S.J."/>
            <person name="Cho J.C."/>
        </authorList>
    </citation>
    <scope>NUCLEOTIDE SEQUENCE [LARGE SCALE GENOMIC DNA]</scope>
    <source>
        <strain evidence="3 4">IMCC1322</strain>
    </source>
</reference>
<evidence type="ECO:0000313" key="3">
    <source>
        <dbReference type="EMBL" id="ADE40477.1"/>
    </source>
</evidence>
<evidence type="ECO:0000256" key="1">
    <source>
        <dbReference type="ARBA" id="ARBA00007689"/>
    </source>
</evidence>
<dbReference type="KEGG" id="apb:SAR116_2234"/>
<proteinExistence type="inferred from homology"/>
<dbReference type="OrthoDB" id="7708313at2"/>
<dbReference type="Gene3D" id="3.30.70.1060">
    <property type="entry name" value="Dimeric alpha+beta barrel"/>
    <property type="match status" value="1"/>
</dbReference>
<sequence length="99" mass="11032">MFTYIVLFEDDEAFAAERQHNMKAHLSFLAAHADQISAAGPLMDSVVDSGAGGLWLVQAPSSEAVEALIHADPFWPTGLRKSHRILQWRQVFRDGKKLI</sequence>
<dbReference type="SUPFAM" id="SSF54909">
    <property type="entry name" value="Dimeric alpha+beta barrel"/>
    <property type="match status" value="1"/>
</dbReference>
<dbReference type="AlphaFoldDB" id="D5BP43"/>
<keyword evidence="3" id="KW-0560">Oxidoreductase</keyword>
<name>D5BP43_PUNMI</name>
<dbReference type="STRING" id="488538.SAR116_2234"/>
<dbReference type="EC" id="1.4.1.13" evidence="3"/>
<feature type="domain" description="YCII-related" evidence="2">
    <location>
        <begin position="4"/>
        <end position="89"/>
    </location>
</feature>
<dbReference type="RefSeq" id="WP_013047104.1">
    <property type="nucleotide sequence ID" value="NC_014010.1"/>
</dbReference>
<dbReference type="InterPro" id="IPR011008">
    <property type="entry name" value="Dimeric_a/b-barrel"/>
</dbReference>